<organism evidence="1 2">
    <name type="scientific">Trametes sanguinea</name>
    <dbReference type="NCBI Taxonomy" id="158606"/>
    <lineage>
        <taxon>Eukaryota</taxon>
        <taxon>Fungi</taxon>
        <taxon>Dikarya</taxon>
        <taxon>Basidiomycota</taxon>
        <taxon>Agaricomycotina</taxon>
        <taxon>Agaricomycetes</taxon>
        <taxon>Polyporales</taxon>
        <taxon>Polyporaceae</taxon>
        <taxon>Trametes</taxon>
    </lineage>
</organism>
<dbReference type="EMBL" id="JANSHE010007700">
    <property type="protein sequence ID" value="KAJ2957251.1"/>
    <property type="molecule type" value="Genomic_DNA"/>
</dbReference>
<protein>
    <submittedName>
        <fullName evidence="1">Uncharacterized protein</fullName>
    </submittedName>
</protein>
<gene>
    <name evidence="1" type="ORF">NUW54_g14615</name>
</gene>
<sequence length="247" mass="26940">MPLNSLPPTTTVANLEDKRRAARGQCWTDVAFWGGVIPGNQIHLKPLVGAGVKGFKCFLIESGVDEFPCVDESDLRAAMAELQGTSTVLCFHAELQKSPGAPSTADPSDPTLYSTFLASRPQQLEVDAIELITRLHSEFPSLRLHIVHLSASAALPLVRAAKAAGRRLTVETCFHYTNRAGRISHDRSVAVDVHVTQAEEILNKRSGPSRRGARAESRRGRRRERTSGSSPSTCSWTGSWGIWARTT</sequence>
<name>A0ACC1MDA3_9APHY</name>
<evidence type="ECO:0000313" key="2">
    <source>
        <dbReference type="Proteomes" id="UP001144978"/>
    </source>
</evidence>
<evidence type="ECO:0000313" key="1">
    <source>
        <dbReference type="EMBL" id="KAJ2957251.1"/>
    </source>
</evidence>
<accession>A0ACC1MDA3</accession>
<keyword evidence="2" id="KW-1185">Reference proteome</keyword>
<dbReference type="Proteomes" id="UP001144978">
    <property type="component" value="Unassembled WGS sequence"/>
</dbReference>
<reference evidence="1" key="1">
    <citation type="submission" date="2022-08" db="EMBL/GenBank/DDBJ databases">
        <title>Genome Sequence of Pycnoporus sanguineus.</title>
        <authorList>
            <person name="Buettner E."/>
        </authorList>
    </citation>
    <scope>NUCLEOTIDE SEQUENCE</scope>
    <source>
        <strain evidence="1">CG-C14</strain>
    </source>
</reference>
<proteinExistence type="predicted"/>
<comment type="caution">
    <text evidence="1">The sequence shown here is derived from an EMBL/GenBank/DDBJ whole genome shotgun (WGS) entry which is preliminary data.</text>
</comment>